<protein>
    <submittedName>
        <fullName evidence="1">LEF-3</fullName>
    </submittedName>
</protein>
<sequence length="182" mass="20707">MHMAPAVPIIIYCVGCYGPKTTICILHKYGSGFLLIEANACGELIKAWRSECGVYPIKSRHLPVQDFRETVRRISPEYLYLNDGTILKPIQPSAAIKLAEPDKQLKNNSQQYTSTFINTDAHNDTVTTFYTCDANTHILYYSESLLQLLESIRVKHTDLDLFHKHKVKPDTSYKSLLDFVPI</sequence>
<reference evidence="1" key="2">
    <citation type="submission" date="2014-03" db="EMBL/GenBank/DDBJ databases">
        <authorList>
            <person name="Cheng R."/>
            <person name="Zhang C.-X."/>
        </authorList>
    </citation>
    <scope>NUCLEOTIDE SEQUENCE</scope>
    <source>
        <strain evidence="1">Hangzhou</strain>
    </source>
</reference>
<evidence type="ECO:0000313" key="1">
    <source>
        <dbReference type="EMBL" id="AHW98302.1"/>
    </source>
</evidence>
<dbReference type="EMBL" id="KJ566584">
    <property type="protein sequence ID" value="AHW98302.1"/>
    <property type="molecule type" value="Genomic_DNA"/>
</dbReference>
<accession>X5GWE9</accession>
<proteinExistence type="predicted"/>
<reference evidence="1" key="1">
    <citation type="journal article" date="2014" name="J. Virol.">
        <title>Brown planthopper nudivirus DNA integrated in its host genome.</title>
        <authorList>
            <person name="Cheng R.L."/>
            <person name="Xi Y."/>
            <person name="Lou Y.H."/>
            <person name="Wang Z."/>
            <person name="Xu J.Y."/>
            <person name="Xu H.J."/>
            <person name="Zhang C.X."/>
        </authorList>
    </citation>
    <scope>NUCLEOTIDE SEQUENCE</scope>
    <source>
        <strain evidence="1">Hangzhou</strain>
    </source>
</reference>
<name>X5GWE9_9VIRU</name>
<organism evidence="1">
    <name type="scientific">Nilaparvata lugens endogenous nudivirus</name>
    <dbReference type="NCBI Taxonomy" id="1487700"/>
    <lineage>
        <taxon>Viruses</taxon>
        <taxon>Viruses incertae sedis</taxon>
        <taxon>Naldaviricetes</taxon>
        <taxon>Lefavirales</taxon>
        <taxon>Nudiviridae</taxon>
    </lineage>
</organism>